<dbReference type="PROSITE" id="PS50931">
    <property type="entry name" value="HTH_LYSR"/>
    <property type="match status" value="1"/>
</dbReference>
<dbReference type="GO" id="GO:0005829">
    <property type="term" value="C:cytosol"/>
    <property type="evidence" value="ECO:0007669"/>
    <property type="project" value="TreeGrafter"/>
</dbReference>
<dbReference type="SUPFAM" id="SSF46785">
    <property type="entry name" value="Winged helix' DNA-binding domain"/>
    <property type="match status" value="1"/>
</dbReference>
<dbReference type="RefSeq" id="WP_154788517.1">
    <property type="nucleotide sequence ID" value="NZ_WMBB01000006.1"/>
</dbReference>
<keyword evidence="3" id="KW-0238">DNA-binding</keyword>
<evidence type="ECO:0000313" key="6">
    <source>
        <dbReference type="EMBL" id="MTE14111.1"/>
    </source>
</evidence>
<dbReference type="InterPro" id="IPR000847">
    <property type="entry name" value="LysR_HTH_N"/>
</dbReference>
<keyword evidence="4" id="KW-0804">Transcription</keyword>
<dbReference type="Pfam" id="PF00126">
    <property type="entry name" value="HTH_1"/>
    <property type="match status" value="1"/>
</dbReference>
<dbReference type="PANTHER" id="PTHR30419:SF8">
    <property type="entry name" value="NITROGEN ASSIMILATION TRANSCRIPTIONAL ACTIVATOR-RELATED"/>
    <property type="match status" value="1"/>
</dbReference>
<evidence type="ECO:0000259" key="5">
    <source>
        <dbReference type="PROSITE" id="PS50931"/>
    </source>
</evidence>
<dbReference type="Gene3D" id="1.10.10.10">
    <property type="entry name" value="Winged helix-like DNA-binding domain superfamily/Winged helix DNA-binding domain"/>
    <property type="match status" value="1"/>
</dbReference>
<dbReference type="GO" id="GO:0003677">
    <property type="term" value="F:DNA binding"/>
    <property type="evidence" value="ECO:0007669"/>
    <property type="project" value="UniProtKB-KW"/>
</dbReference>
<organism evidence="6 7">
    <name type="scientific">Nocardia aurantiaca</name>
    <dbReference type="NCBI Taxonomy" id="2675850"/>
    <lineage>
        <taxon>Bacteria</taxon>
        <taxon>Bacillati</taxon>
        <taxon>Actinomycetota</taxon>
        <taxon>Actinomycetes</taxon>
        <taxon>Mycobacteriales</taxon>
        <taxon>Nocardiaceae</taxon>
        <taxon>Nocardia</taxon>
    </lineage>
</organism>
<dbReference type="Pfam" id="PF03466">
    <property type="entry name" value="LysR_substrate"/>
    <property type="match status" value="1"/>
</dbReference>
<comment type="caution">
    <text evidence="6">The sequence shown here is derived from an EMBL/GenBank/DDBJ whole genome shotgun (WGS) entry which is preliminary data.</text>
</comment>
<dbReference type="InterPro" id="IPR050950">
    <property type="entry name" value="HTH-type_LysR_regulators"/>
</dbReference>
<dbReference type="Gene3D" id="3.40.190.290">
    <property type="match status" value="1"/>
</dbReference>
<dbReference type="EMBL" id="WMBB01000006">
    <property type="protein sequence ID" value="MTE14111.1"/>
    <property type="molecule type" value="Genomic_DNA"/>
</dbReference>
<dbReference type="CDD" id="cd05466">
    <property type="entry name" value="PBP2_LTTR_substrate"/>
    <property type="match status" value="1"/>
</dbReference>
<evidence type="ECO:0000256" key="4">
    <source>
        <dbReference type="ARBA" id="ARBA00023163"/>
    </source>
</evidence>
<dbReference type="SUPFAM" id="SSF53850">
    <property type="entry name" value="Periplasmic binding protein-like II"/>
    <property type="match status" value="1"/>
</dbReference>
<accession>A0A6I3KX98</accession>
<evidence type="ECO:0000256" key="2">
    <source>
        <dbReference type="ARBA" id="ARBA00023015"/>
    </source>
</evidence>
<evidence type="ECO:0000256" key="1">
    <source>
        <dbReference type="ARBA" id="ARBA00009437"/>
    </source>
</evidence>
<sequence length="297" mass="32405">MTFDDLRVFVAVCQAGSLSAVARDLACTQPAVSQHVKRLEQATGVRLLDRGPDGVTPTAEGLVLYTAARDGIVGVDLALRQLSEMARGQTGCVRVTTGATTIRNFMSDAVVNFRQRYPHARLEFRTIISSRRCFESLAGGLVDLAWVTIADTIPGIEQRPVMELPWVLATRDDDPLADRPSITPADLTEIRHIQLPDNAVSRVHLDTALNRLGIQLTAETGVADWNTAVLLAELGVGHAIVPSLPYDSAAASHRPLRFQPLPFLAPLTVGWAVRRWETLSPLASSFADMVEQQCRDH</sequence>
<comment type="similarity">
    <text evidence="1">Belongs to the LysR transcriptional regulatory family.</text>
</comment>
<dbReference type="PANTHER" id="PTHR30419">
    <property type="entry name" value="HTH-TYPE TRANSCRIPTIONAL REGULATOR YBHD"/>
    <property type="match status" value="1"/>
</dbReference>
<protein>
    <submittedName>
        <fullName evidence="6">LysR family transcriptional regulator</fullName>
    </submittedName>
</protein>
<dbReference type="Proteomes" id="UP000432464">
    <property type="component" value="Unassembled WGS sequence"/>
</dbReference>
<gene>
    <name evidence="6" type="ORF">GLP40_15230</name>
</gene>
<evidence type="ECO:0000313" key="7">
    <source>
        <dbReference type="Proteomes" id="UP000432464"/>
    </source>
</evidence>
<dbReference type="AlphaFoldDB" id="A0A6I3KX98"/>
<keyword evidence="7" id="KW-1185">Reference proteome</keyword>
<reference evidence="6 7" key="1">
    <citation type="submission" date="2019-11" db="EMBL/GenBank/DDBJ databases">
        <title>Nocardia sp. nov. CT2-14 isolated from soil.</title>
        <authorList>
            <person name="Kanchanasin P."/>
            <person name="Tanasupawat S."/>
            <person name="Yuki M."/>
            <person name="Kudo T."/>
        </authorList>
    </citation>
    <scope>NUCLEOTIDE SEQUENCE [LARGE SCALE GENOMIC DNA]</scope>
    <source>
        <strain evidence="6 7">CT2-14</strain>
    </source>
</reference>
<name>A0A6I3KX98_9NOCA</name>
<dbReference type="InterPro" id="IPR036388">
    <property type="entry name" value="WH-like_DNA-bd_sf"/>
</dbReference>
<feature type="domain" description="HTH lysR-type" evidence="5">
    <location>
        <begin position="1"/>
        <end position="58"/>
    </location>
</feature>
<evidence type="ECO:0000256" key="3">
    <source>
        <dbReference type="ARBA" id="ARBA00023125"/>
    </source>
</evidence>
<dbReference type="InterPro" id="IPR036390">
    <property type="entry name" value="WH_DNA-bd_sf"/>
</dbReference>
<keyword evidence="2" id="KW-0805">Transcription regulation</keyword>
<dbReference type="PRINTS" id="PR00039">
    <property type="entry name" value="HTHLYSR"/>
</dbReference>
<dbReference type="InterPro" id="IPR005119">
    <property type="entry name" value="LysR_subst-bd"/>
</dbReference>
<proteinExistence type="inferred from homology"/>
<dbReference type="GO" id="GO:0003700">
    <property type="term" value="F:DNA-binding transcription factor activity"/>
    <property type="evidence" value="ECO:0007669"/>
    <property type="project" value="InterPro"/>
</dbReference>